<gene>
    <name evidence="1" type="ORF">FOXB_14159</name>
</gene>
<reference evidence="1" key="1">
    <citation type="journal article" date="2012" name="Mol. Plant Microbe Interact.">
        <title>A highly conserved effector in Fusarium oxysporum is required for full virulence on Arabidopsis.</title>
        <authorList>
            <person name="Thatcher L.F."/>
            <person name="Gardiner D.M."/>
            <person name="Kazan K."/>
            <person name="Manners J."/>
        </authorList>
    </citation>
    <scope>NUCLEOTIDE SEQUENCE [LARGE SCALE GENOMIC DNA]</scope>
    <source>
        <strain evidence="1">Fo5176</strain>
    </source>
</reference>
<dbReference type="OrthoDB" id="5063276at2759"/>
<comment type="caution">
    <text evidence="1">The sequence shown here is derived from an EMBL/GenBank/DDBJ whole genome shotgun (WGS) entry which is preliminary data.</text>
</comment>
<dbReference type="AlphaFoldDB" id="F9G677"/>
<dbReference type="EMBL" id="AFQF01003497">
    <property type="protein sequence ID" value="EGU75314.1"/>
    <property type="molecule type" value="Genomic_DNA"/>
</dbReference>
<protein>
    <submittedName>
        <fullName evidence="1">Uncharacterized protein</fullName>
    </submittedName>
</protein>
<evidence type="ECO:0000313" key="1">
    <source>
        <dbReference type="EMBL" id="EGU75314.1"/>
    </source>
</evidence>
<name>F9G677_FUSOF</name>
<accession>F9G677</accession>
<sequence length="285" mass="32289">MVSKHPPTLPNIALMWYMGDASSSRCISVTLDLDEKDLKDHEADRIAWDKHFGHGRGEAIMWPFQSIDATPDDIADAISPTYQTWRLSRGLPICDSPKTFGDRKATVLSLSQLQMLWDEFSPYSSLKGQPPVTGPYQIALPAWIDTDNLFFGRGRLLDTINSEIILLHLAVSWNKEDESYLTTYESYLTVVVGFNPTSCVVPDEHAERSLRYLWQVVADWVMDTYYGGIMTLETYLRVCKAVPLPDNDFYAYGGMEGLAASMFDHVQTDIPDSIERARANREFIT</sequence>
<proteinExistence type="predicted"/>
<organism evidence="1">
    <name type="scientific">Fusarium oxysporum (strain Fo5176)</name>
    <name type="common">Fusarium vascular wilt</name>
    <dbReference type="NCBI Taxonomy" id="660025"/>
    <lineage>
        <taxon>Eukaryota</taxon>
        <taxon>Fungi</taxon>
        <taxon>Dikarya</taxon>
        <taxon>Ascomycota</taxon>
        <taxon>Pezizomycotina</taxon>
        <taxon>Sordariomycetes</taxon>
        <taxon>Hypocreomycetidae</taxon>
        <taxon>Hypocreales</taxon>
        <taxon>Nectriaceae</taxon>
        <taxon>Fusarium</taxon>
        <taxon>Fusarium oxysporum species complex</taxon>
    </lineage>
</organism>